<evidence type="ECO:0000313" key="15">
    <source>
        <dbReference type="Proteomes" id="UP000193040"/>
    </source>
</evidence>
<dbReference type="GO" id="GO:0005886">
    <property type="term" value="C:plasma membrane"/>
    <property type="evidence" value="ECO:0007669"/>
    <property type="project" value="UniProtKB-SubCell"/>
</dbReference>
<comment type="subcellular location">
    <subcellularLocation>
        <location evidence="1">Cell membrane</location>
        <topology evidence="1">Multi-pass membrane protein</topology>
    </subcellularLocation>
</comment>
<dbReference type="Pfam" id="PF07690">
    <property type="entry name" value="MFS_1"/>
    <property type="match status" value="1"/>
</dbReference>
<feature type="transmembrane region" description="Helical" evidence="12">
    <location>
        <begin position="282"/>
        <end position="300"/>
    </location>
</feature>
<comment type="caution">
    <text evidence="14">The sequence shown here is derived from an EMBL/GenBank/DDBJ whole genome shotgun (WGS) entry which is preliminary data.</text>
</comment>
<feature type="transmembrane region" description="Helical" evidence="12">
    <location>
        <begin position="312"/>
        <end position="331"/>
    </location>
</feature>
<comment type="function">
    <text evidence="9">May be a proton symporter involved in the uptake of osmolytes such as proline and glycine betaine.</text>
</comment>
<dbReference type="AlphaFoldDB" id="A0A1X0XSR5"/>
<keyword evidence="4" id="KW-1003">Cell membrane</keyword>
<organism evidence="14 15">
    <name type="scientific">Mycobacterium simiae</name>
    <name type="common">Mycobacterium habana</name>
    <dbReference type="NCBI Taxonomy" id="1784"/>
    <lineage>
        <taxon>Bacteria</taxon>
        <taxon>Bacillati</taxon>
        <taxon>Actinomycetota</taxon>
        <taxon>Actinomycetes</taxon>
        <taxon>Mycobacteriales</taxon>
        <taxon>Mycobacteriaceae</taxon>
        <taxon>Mycobacterium</taxon>
        <taxon>Mycobacterium simiae complex</taxon>
    </lineage>
</organism>
<keyword evidence="5 12" id="KW-0812">Transmembrane</keyword>
<feature type="compositionally biased region" description="Low complexity" evidence="11">
    <location>
        <begin position="446"/>
        <end position="457"/>
    </location>
</feature>
<evidence type="ECO:0000256" key="3">
    <source>
        <dbReference type="ARBA" id="ARBA00022448"/>
    </source>
</evidence>
<accession>A0A1X0XSR5</accession>
<proteinExistence type="inferred from homology"/>
<feature type="transmembrane region" description="Helical" evidence="12">
    <location>
        <begin position="29"/>
        <end position="48"/>
    </location>
</feature>
<feature type="transmembrane region" description="Helical" evidence="12">
    <location>
        <begin position="377"/>
        <end position="398"/>
    </location>
</feature>
<keyword evidence="8 12" id="KW-0472">Membrane</keyword>
<dbReference type="GO" id="GO:0015293">
    <property type="term" value="F:symporter activity"/>
    <property type="evidence" value="ECO:0007669"/>
    <property type="project" value="UniProtKB-KW"/>
</dbReference>
<evidence type="ECO:0000256" key="2">
    <source>
        <dbReference type="ARBA" id="ARBA00008240"/>
    </source>
</evidence>
<evidence type="ECO:0000256" key="6">
    <source>
        <dbReference type="ARBA" id="ARBA00022847"/>
    </source>
</evidence>
<name>A0A1X0XSR5_MYCSI</name>
<evidence type="ECO:0000256" key="10">
    <source>
        <dbReference type="ARBA" id="ARBA00039918"/>
    </source>
</evidence>
<feature type="transmembrane region" description="Helical" evidence="12">
    <location>
        <begin position="246"/>
        <end position="270"/>
    </location>
</feature>
<comment type="similarity">
    <text evidence="2">Belongs to the major facilitator superfamily. Metabolite:H+ Symporter (MHS) family (TC 2.A.1.6) family.</text>
</comment>
<evidence type="ECO:0000256" key="5">
    <source>
        <dbReference type="ARBA" id="ARBA00022692"/>
    </source>
</evidence>
<dbReference type="EMBL" id="MZZM01000028">
    <property type="protein sequence ID" value="ORJ55963.1"/>
    <property type="molecule type" value="Genomic_DNA"/>
</dbReference>
<keyword evidence="7 12" id="KW-1133">Transmembrane helix</keyword>
<reference evidence="14 15" key="1">
    <citation type="submission" date="2017-03" db="EMBL/GenBank/DDBJ databases">
        <title>Genomic insights into Mycobacterium simiae human colonization.</title>
        <authorList>
            <person name="Steffani J.L."/>
            <person name="Brunck M.E."/>
            <person name="Cruz E."/>
            <person name="Montiel R."/>
            <person name="Barona F."/>
        </authorList>
    </citation>
    <scope>NUCLEOTIDE SEQUENCE [LARGE SCALE GENOMIC DNA]</scope>
    <source>
        <strain evidence="14 15">MsiGto</strain>
    </source>
</reference>
<evidence type="ECO:0000256" key="11">
    <source>
        <dbReference type="SAM" id="MobiDB-lite"/>
    </source>
</evidence>
<gene>
    <name evidence="14" type="ORF">B5M45_24040</name>
</gene>
<feature type="transmembrane region" description="Helical" evidence="12">
    <location>
        <begin position="404"/>
        <end position="426"/>
    </location>
</feature>
<keyword evidence="3" id="KW-0813">Transport</keyword>
<dbReference type="PANTHER" id="PTHR43045:SF1">
    <property type="entry name" value="SHIKIMATE TRANSPORTER"/>
    <property type="match status" value="1"/>
</dbReference>
<evidence type="ECO:0000256" key="7">
    <source>
        <dbReference type="ARBA" id="ARBA00022989"/>
    </source>
</evidence>
<protein>
    <recommendedName>
        <fullName evidence="10">Putative proline/betaine transporter</fullName>
    </recommendedName>
</protein>
<feature type="transmembrane region" description="Helical" evidence="12">
    <location>
        <begin position="157"/>
        <end position="178"/>
    </location>
</feature>
<evidence type="ECO:0000256" key="12">
    <source>
        <dbReference type="SAM" id="Phobius"/>
    </source>
</evidence>
<dbReference type="Proteomes" id="UP000193040">
    <property type="component" value="Unassembled WGS sequence"/>
</dbReference>
<sequence length="464" mass="49950">MTGTVVPPPTRAEIRTVIASSILGTTVEWYDFFLYGIAAGLVFHRLFFPSTDPVVGTLLAFATFAIGFVARPVGGLIFGHIGDRVGRKKTLIATMIIMGLATCLIGLIPSYATIGISAPILLVLLRLAQGVAIGGEWGGAVLMAVEYAPPGKRGYYGSLPQLGLALGLMLGTGVFAGLNSVMSGEEFLAFGWRIAFMLSLVLVAVGTFVRLKVMETPAFRALEKMEARSSLPALEMVREPRLRRNLLLGMGSRWAEGVAFNTWAMFVITYGTNTLGIDRQRMLMSVMAAAATMVFFIPRFGKLADRYDSRKLFALGVVISTAATYPAFHLLSPRPAGAAVVTIIVMLGLVYPMMYAPQPSLYSELFPTRVRYSGISVVYQLSGIFASGLTPLLLTYFLSAANGGTSLIMVYLLIVGAISAVATLAIRRRDTYPESDERTLRSVEFSPTRASAAAPRSEWGGHLA</sequence>
<feature type="transmembrane region" description="Helical" evidence="12">
    <location>
        <begin position="190"/>
        <end position="211"/>
    </location>
</feature>
<feature type="transmembrane region" description="Helical" evidence="12">
    <location>
        <begin position="337"/>
        <end position="356"/>
    </location>
</feature>
<dbReference type="InterPro" id="IPR011701">
    <property type="entry name" value="MFS"/>
</dbReference>
<keyword evidence="15" id="KW-1185">Reference proteome</keyword>
<dbReference type="SUPFAM" id="SSF103473">
    <property type="entry name" value="MFS general substrate transporter"/>
    <property type="match status" value="1"/>
</dbReference>
<dbReference type="PANTHER" id="PTHR43045">
    <property type="entry name" value="SHIKIMATE TRANSPORTER"/>
    <property type="match status" value="1"/>
</dbReference>
<dbReference type="InterPro" id="IPR020846">
    <property type="entry name" value="MFS_dom"/>
</dbReference>
<feature type="domain" description="Major facilitator superfamily (MFS) profile" evidence="13">
    <location>
        <begin position="17"/>
        <end position="431"/>
    </location>
</feature>
<keyword evidence="6" id="KW-0769">Symport</keyword>
<dbReference type="InterPro" id="IPR036259">
    <property type="entry name" value="MFS_trans_sf"/>
</dbReference>
<dbReference type="FunFam" id="1.20.1250.20:FF:000001">
    <property type="entry name" value="Dicarboxylate MFS transporter"/>
    <property type="match status" value="1"/>
</dbReference>
<evidence type="ECO:0000259" key="13">
    <source>
        <dbReference type="PROSITE" id="PS50850"/>
    </source>
</evidence>
<evidence type="ECO:0000256" key="8">
    <source>
        <dbReference type="ARBA" id="ARBA00023136"/>
    </source>
</evidence>
<dbReference type="Gene3D" id="1.20.1250.20">
    <property type="entry name" value="MFS general substrate transporter like domains"/>
    <property type="match status" value="2"/>
</dbReference>
<evidence type="ECO:0000256" key="1">
    <source>
        <dbReference type="ARBA" id="ARBA00004651"/>
    </source>
</evidence>
<feature type="transmembrane region" description="Helical" evidence="12">
    <location>
        <begin position="120"/>
        <end position="145"/>
    </location>
</feature>
<evidence type="ECO:0000256" key="4">
    <source>
        <dbReference type="ARBA" id="ARBA00022475"/>
    </source>
</evidence>
<dbReference type="RefSeq" id="WP_082811526.1">
    <property type="nucleotide sequence ID" value="NZ_MZZM01000028.1"/>
</dbReference>
<feature type="transmembrane region" description="Helical" evidence="12">
    <location>
        <begin position="54"/>
        <end position="79"/>
    </location>
</feature>
<dbReference type="CDD" id="cd17369">
    <property type="entry name" value="MFS_ShiA_like"/>
    <property type="match status" value="1"/>
</dbReference>
<evidence type="ECO:0000256" key="9">
    <source>
        <dbReference type="ARBA" id="ARBA00037295"/>
    </source>
</evidence>
<evidence type="ECO:0000313" key="14">
    <source>
        <dbReference type="EMBL" id="ORJ55963.1"/>
    </source>
</evidence>
<feature type="transmembrane region" description="Helical" evidence="12">
    <location>
        <begin position="91"/>
        <end position="114"/>
    </location>
</feature>
<feature type="region of interest" description="Disordered" evidence="11">
    <location>
        <begin position="437"/>
        <end position="464"/>
    </location>
</feature>
<dbReference type="PROSITE" id="PS50850">
    <property type="entry name" value="MFS"/>
    <property type="match status" value="1"/>
</dbReference>